<sequence>MKEGGRGGANDKATLLFTSSFGLLNLPSGWNLSSLKRSQCLSCWAVRATCSLQEVMGIPSFLAFPAARRNRAHCTPWHPWGHMLLWTVLLFLAPVSGKPADLPKAVVSIQPAWINVLREDHVTLMCQGTSFSAGNLTMWFHNGSSIHTQQQPSYSFRAGSNDSGSYRCQREQTSLSDPVHLDVISDWLLLQTPSLVFQEGEPIMLRCHSWRNQPLNKITFYQGGKSKIFSYQRTNFSIPRANLSHSGQYHCTAFIGRMLHSSQPVNITVQESSSSGPSSMTAVAIGTCFAAVAIVAAIITWFRLRRKPISAGLTDAENDAARTEAENTVTYSLLSHPDVAEEDSESDYQKRL</sequence>
<evidence type="ECO:0000256" key="8">
    <source>
        <dbReference type="ARBA" id="ARBA00023136"/>
    </source>
</evidence>
<accession>A0A8B9WD72</accession>
<reference evidence="15" key="3">
    <citation type="submission" date="2025-09" db="UniProtKB">
        <authorList>
            <consortium name="Ensembl"/>
        </authorList>
    </citation>
    <scope>IDENTIFICATION</scope>
</reference>
<organism evidence="15 16">
    <name type="scientific">Bos mutus grunniens</name>
    <name type="common">Wild yak</name>
    <name type="synonym">Bos grunniens</name>
    <dbReference type="NCBI Taxonomy" id="30521"/>
    <lineage>
        <taxon>Eukaryota</taxon>
        <taxon>Metazoa</taxon>
        <taxon>Chordata</taxon>
        <taxon>Craniata</taxon>
        <taxon>Vertebrata</taxon>
        <taxon>Euteleostomi</taxon>
        <taxon>Mammalia</taxon>
        <taxon>Eutheria</taxon>
        <taxon>Laurasiatheria</taxon>
        <taxon>Artiodactyla</taxon>
        <taxon>Ruminantia</taxon>
        <taxon>Pecora</taxon>
        <taxon>Bovidae</taxon>
        <taxon>Bovinae</taxon>
        <taxon>Bos</taxon>
    </lineage>
</organism>
<dbReference type="Proteomes" id="UP000694520">
    <property type="component" value="Chromosome 3"/>
</dbReference>
<protein>
    <recommendedName>
        <fullName evidence="14">Ig-like domain-containing protein</fullName>
    </recommendedName>
</protein>
<keyword evidence="3" id="KW-0390">IgG-binding protein</keyword>
<keyword evidence="16" id="KW-1185">Reference proteome</keyword>
<keyword evidence="7 13" id="KW-1133">Transmembrane helix</keyword>
<dbReference type="Gene3D" id="2.60.40.10">
    <property type="entry name" value="Immunoglobulins"/>
    <property type="match status" value="2"/>
</dbReference>
<comment type="subcellular location">
    <subcellularLocation>
        <location evidence="1">Cell membrane</location>
        <topology evidence="1">Single-pass type I membrane protein</topology>
    </subcellularLocation>
</comment>
<keyword evidence="12" id="KW-0393">Immunoglobulin domain</keyword>
<dbReference type="GO" id="GO:0019770">
    <property type="term" value="F:IgG receptor activity"/>
    <property type="evidence" value="ECO:0007669"/>
    <property type="project" value="TreeGrafter"/>
</dbReference>
<name>A0A8B9WD72_BOSMU</name>
<dbReference type="Pfam" id="PF13895">
    <property type="entry name" value="Ig_2"/>
    <property type="match status" value="1"/>
</dbReference>
<evidence type="ECO:0000256" key="5">
    <source>
        <dbReference type="ARBA" id="ARBA00022729"/>
    </source>
</evidence>
<evidence type="ECO:0000256" key="10">
    <source>
        <dbReference type="ARBA" id="ARBA00023170"/>
    </source>
</evidence>
<dbReference type="CDD" id="cd05753">
    <property type="entry name" value="Ig2_FcgammaR_like"/>
    <property type="match status" value="1"/>
</dbReference>
<evidence type="ECO:0000256" key="4">
    <source>
        <dbReference type="ARBA" id="ARBA00022692"/>
    </source>
</evidence>
<dbReference type="GO" id="GO:0019864">
    <property type="term" value="F:IgG binding"/>
    <property type="evidence" value="ECO:0007669"/>
    <property type="project" value="UniProtKB-KW"/>
</dbReference>
<evidence type="ECO:0000256" key="9">
    <source>
        <dbReference type="ARBA" id="ARBA00023157"/>
    </source>
</evidence>
<keyword evidence="8 13" id="KW-0472">Membrane</keyword>
<reference evidence="15" key="1">
    <citation type="submission" date="2019-05" db="EMBL/GenBank/DDBJ databases">
        <authorList>
            <person name="Zhang S."/>
            <person name="Liu J."/>
        </authorList>
    </citation>
    <scope>NUCLEOTIDE SEQUENCE [LARGE SCALE GENOMIC DNA]</scope>
</reference>
<dbReference type="GO" id="GO:0001788">
    <property type="term" value="P:antibody-dependent cellular cytotoxicity"/>
    <property type="evidence" value="ECO:0007669"/>
    <property type="project" value="TreeGrafter"/>
</dbReference>
<evidence type="ECO:0000256" key="1">
    <source>
        <dbReference type="ARBA" id="ARBA00004251"/>
    </source>
</evidence>
<feature type="transmembrane region" description="Helical" evidence="13">
    <location>
        <begin position="280"/>
        <end position="302"/>
    </location>
</feature>
<dbReference type="GO" id="GO:0050766">
    <property type="term" value="P:positive regulation of phagocytosis"/>
    <property type="evidence" value="ECO:0007669"/>
    <property type="project" value="TreeGrafter"/>
</dbReference>
<dbReference type="GO" id="GO:0032760">
    <property type="term" value="P:positive regulation of tumor necrosis factor production"/>
    <property type="evidence" value="ECO:0007669"/>
    <property type="project" value="TreeGrafter"/>
</dbReference>
<feature type="domain" description="Ig-like" evidence="14">
    <location>
        <begin position="103"/>
        <end position="185"/>
    </location>
</feature>
<evidence type="ECO:0000259" key="14">
    <source>
        <dbReference type="PROSITE" id="PS50835"/>
    </source>
</evidence>
<evidence type="ECO:0000256" key="6">
    <source>
        <dbReference type="ARBA" id="ARBA00022737"/>
    </source>
</evidence>
<dbReference type="SUPFAM" id="SSF48726">
    <property type="entry name" value="Immunoglobulin"/>
    <property type="match status" value="2"/>
</dbReference>
<evidence type="ECO:0000256" key="13">
    <source>
        <dbReference type="SAM" id="Phobius"/>
    </source>
</evidence>
<evidence type="ECO:0000256" key="11">
    <source>
        <dbReference type="ARBA" id="ARBA00023180"/>
    </source>
</evidence>
<keyword evidence="6" id="KW-0677">Repeat</keyword>
<proteinExistence type="predicted"/>
<evidence type="ECO:0000256" key="3">
    <source>
        <dbReference type="ARBA" id="ARBA00022652"/>
    </source>
</evidence>
<dbReference type="PANTHER" id="PTHR11481">
    <property type="entry name" value="IMMUNOGLOBULIN FC RECEPTOR"/>
    <property type="match status" value="1"/>
</dbReference>
<dbReference type="InterPro" id="IPR007110">
    <property type="entry name" value="Ig-like_dom"/>
</dbReference>
<dbReference type="InterPro" id="IPR036179">
    <property type="entry name" value="Ig-like_dom_sf"/>
</dbReference>
<evidence type="ECO:0000256" key="7">
    <source>
        <dbReference type="ARBA" id="ARBA00022989"/>
    </source>
</evidence>
<dbReference type="PROSITE" id="PS50835">
    <property type="entry name" value="IG_LIKE"/>
    <property type="match status" value="2"/>
</dbReference>
<keyword evidence="10" id="KW-0675">Receptor</keyword>
<keyword evidence="11" id="KW-0325">Glycoprotein</keyword>
<evidence type="ECO:0000313" key="15">
    <source>
        <dbReference type="Ensembl" id="ENSBGRP00000002949.1"/>
    </source>
</evidence>
<dbReference type="FunFam" id="2.60.40.10:FF:000356">
    <property type="entry name" value="Low affinity immunoglobulin gamma Fc region receptor III-A"/>
    <property type="match status" value="1"/>
</dbReference>
<dbReference type="InterPro" id="IPR050488">
    <property type="entry name" value="Ig_Fc_receptor"/>
</dbReference>
<evidence type="ECO:0000256" key="12">
    <source>
        <dbReference type="ARBA" id="ARBA00023319"/>
    </source>
</evidence>
<keyword evidence="5" id="KW-0732">Signal</keyword>
<keyword evidence="4 13" id="KW-0812">Transmembrane</keyword>
<dbReference type="FunFam" id="2.60.40.10:FF:000217">
    <property type="entry name" value="High affinity immunoglobulin gamma Fc receptor I"/>
    <property type="match status" value="1"/>
</dbReference>
<feature type="domain" description="Ig-like" evidence="14">
    <location>
        <begin position="199"/>
        <end position="268"/>
    </location>
</feature>
<dbReference type="AlphaFoldDB" id="A0A8B9WD72"/>
<keyword evidence="2" id="KW-1003">Cell membrane</keyword>
<dbReference type="Ensembl" id="ENSBGRT00000003349.1">
    <property type="protein sequence ID" value="ENSBGRP00000002949.1"/>
    <property type="gene ID" value="ENSBGRG00000001772.1"/>
</dbReference>
<dbReference type="PANTHER" id="PTHR11481:SF97">
    <property type="entry name" value="LOW AFFINITY IMMUNOGLOBULIN GAMMA FC REGION RECEPTOR II-B-RELATED"/>
    <property type="match status" value="1"/>
</dbReference>
<keyword evidence="9" id="KW-1015">Disulfide bond</keyword>
<evidence type="ECO:0000256" key="2">
    <source>
        <dbReference type="ARBA" id="ARBA00022475"/>
    </source>
</evidence>
<dbReference type="InterPro" id="IPR003599">
    <property type="entry name" value="Ig_sub"/>
</dbReference>
<reference evidence="15" key="2">
    <citation type="submission" date="2025-08" db="UniProtKB">
        <authorList>
            <consortium name="Ensembl"/>
        </authorList>
    </citation>
    <scope>IDENTIFICATION</scope>
</reference>
<dbReference type="GeneTree" id="ENSGT01050000244808"/>
<dbReference type="SMART" id="SM00409">
    <property type="entry name" value="IG"/>
    <property type="match status" value="2"/>
</dbReference>
<evidence type="ECO:0000313" key="16">
    <source>
        <dbReference type="Proteomes" id="UP000694520"/>
    </source>
</evidence>
<dbReference type="GO" id="GO:0009897">
    <property type="term" value="C:external side of plasma membrane"/>
    <property type="evidence" value="ECO:0007669"/>
    <property type="project" value="TreeGrafter"/>
</dbReference>
<dbReference type="InterPro" id="IPR013783">
    <property type="entry name" value="Ig-like_fold"/>
</dbReference>